<accession>A0ABU5S3V5</accession>
<sequence length="139" mass="16272">MGNIHSPLTDQQIILFDGVCNFCNASINFVIEHDNQKRFKFASLQSDFGYETLKKYNRNTSDFDSVILLKNNRLYIKSEAALEIAKDLSGFWKYLSVFNILPTFILDFFYDLIAKNRYKLFGKSEVCRMPSPDLKERFL</sequence>
<evidence type="ECO:0000313" key="2">
    <source>
        <dbReference type="Proteomes" id="UP001303899"/>
    </source>
</evidence>
<dbReference type="Proteomes" id="UP001303899">
    <property type="component" value="Unassembled WGS sequence"/>
</dbReference>
<protein>
    <submittedName>
        <fullName evidence="1">Thiol-disulfide oxidoreductase DCC family protein</fullName>
    </submittedName>
</protein>
<keyword evidence="2" id="KW-1185">Reference proteome</keyword>
<proteinExistence type="predicted"/>
<dbReference type="PANTHER" id="PTHR33639">
    <property type="entry name" value="THIOL-DISULFIDE OXIDOREDUCTASE DCC"/>
    <property type="match status" value="1"/>
</dbReference>
<comment type="caution">
    <text evidence="1">The sequence shown here is derived from an EMBL/GenBank/DDBJ whole genome shotgun (WGS) entry which is preliminary data.</text>
</comment>
<dbReference type="RefSeq" id="WP_323328436.1">
    <property type="nucleotide sequence ID" value="NZ_JAYGIL010000009.1"/>
</dbReference>
<dbReference type="InterPro" id="IPR052927">
    <property type="entry name" value="DCC_oxidoreductase"/>
</dbReference>
<dbReference type="Pfam" id="PF04134">
    <property type="entry name" value="DCC1-like"/>
    <property type="match status" value="1"/>
</dbReference>
<dbReference type="EMBL" id="JAYGIL010000009">
    <property type="protein sequence ID" value="MEA5403180.1"/>
    <property type="molecule type" value="Genomic_DNA"/>
</dbReference>
<gene>
    <name evidence="1" type="ORF">VB776_09655</name>
</gene>
<organism evidence="1 2">
    <name type="scientific">Arcicella gelida</name>
    <dbReference type="NCBI Taxonomy" id="2984195"/>
    <lineage>
        <taxon>Bacteria</taxon>
        <taxon>Pseudomonadati</taxon>
        <taxon>Bacteroidota</taxon>
        <taxon>Cytophagia</taxon>
        <taxon>Cytophagales</taxon>
        <taxon>Flectobacillaceae</taxon>
        <taxon>Arcicella</taxon>
    </lineage>
</organism>
<name>A0ABU5S3V5_9BACT</name>
<dbReference type="InterPro" id="IPR007263">
    <property type="entry name" value="DCC1-like"/>
</dbReference>
<reference evidence="1 2" key="1">
    <citation type="submission" date="2023-12" db="EMBL/GenBank/DDBJ databases">
        <title>Novel species of the genus Arcicella isolated from rivers.</title>
        <authorList>
            <person name="Lu H."/>
        </authorList>
    </citation>
    <scope>NUCLEOTIDE SEQUENCE [LARGE SCALE GENOMIC DNA]</scope>
    <source>
        <strain evidence="1 2">DC2W</strain>
    </source>
</reference>
<dbReference type="PANTHER" id="PTHR33639:SF2">
    <property type="entry name" value="DUF393 DOMAIN-CONTAINING PROTEIN"/>
    <property type="match status" value="1"/>
</dbReference>
<evidence type="ECO:0000313" key="1">
    <source>
        <dbReference type="EMBL" id="MEA5403180.1"/>
    </source>
</evidence>